<keyword evidence="2 4" id="KW-0694">RNA-binding</keyword>
<evidence type="ECO:0000259" key="6">
    <source>
        <dbReference type="PROSITE" id="PS50823"/>
    </source>
</evidence>
<dbReference type="InterPro" id="IPR005662">
    <property type="entry name" value="GTPase_Era-like"/>
</dbReference>
<feature type="domain" description="KH type-2" evidence="6">
    <location>
        <begin position="184"/>
        <end position="268"/>
    </location>
</feature>
<evidence type="ECO:0000256" key="5">
    <source>
        <dbReference type="RuleBase" id="RU003761"/>
    </source>
</evidence>
<comment type="caution">
    <text evidence="4">Lacks conserved residue(s) required for the propagation of feature annotation.</text>
</comment>
<keyword evidence="4" id="KW-0699">rRNA-binding</keyword>
<evidence type="ECO:0000256" key="1">
    <source>
        <dbReference type="ARBA" id="ARBA00022741"/>
    </source>
</evidence>
<comment type="subunit">
    <text evidence="4">Monomer.</text>
</comment>
<dbReference type="InterPro" id="IPR009019">
    <property type="entry name" value="KH_sf_prok-type"/>
</dbReference>
<dbReference type="NCBIfam" id="NF000908">
    <property type="entry name" value="PRK00089.1"/>
    <property type="match status" value="1"/>
</dbReference>
<dbReference type="CDD" id="cd22534">
    <property type="entry name" value="KH-II_Era"/>
    <property type="match status" value="1"/>
</dbReference>
<dbReference type="HAMAP" id="MF_00367">
    <property type="entry name" value="GTPase_Era"/>
    <property type="match status" value="1"/>
</dbReference>
<dbReference type="InterPro" id="IPR006073">
    <property type="entry name" value="GTP-bd"/>
</dbReference>
<dbReference type="InterPro" id="IPR015946">
    <property type="entry name" value="KH_dom-like_a/b"/>
</dbReference>
<comment type="caution">
    <text evidence="7">The sequence shown here is derived from an EMBL/GenBank/DDBJ whole genome shotgun (WGS) entry which is preliminary data.</text>
</comment>
<dbReference type="GO" id="GO:0000028">
    <property type="term" value="P:ribosomal small subunit assembly"/>
    <property type="evidence" value="ECO:0007669"/>
    <property type="project" value="TreeGrafter"/>
</dbReference>
<protein>
    <recommendedName>
        <fullName evidence="4">GTPase Era</fullName>
    </recommendedName>
</protein>
<dbReference type="GO" id="GO:0003924">
    <property type="term" value="F:GTPase activity"/>
    <property type="evidence" value="ECO:0007669"/>
    <property type="project" value="UniProtKB-UniRule"/>
</dbReference>
<comment type="function">
    <text evidence="4">An essential GTPase that binds both GDP and GTP, with rapid nucleotide exchange. Plays a role in 16S rRNA processing and 30S ribosomal subunit biogenesis and possibly also in cell cycle regulation and energy metabolism.</text>
</comment>
<accession>K2GGY8</accession>
<reference evidence="7" key="1">
    <citation type="journal article" date="2012" name="Science">
        <title>Fermentation, hydrogen, and sulfur metabolism in multiple uncultivated bacterial phyla.</title>
        <authorList>
            <person name="Wrighton K.C."/>
            <person name="Thomas B.C."/>
            <person name="Sharon I."/>
            <person name="Miller C.S."/>
            <person name="Castelle C.J."/>
            <person name="VerBerkmoes N.C."/>
            <person name="Wilkins M.J."/>
            <person name="Hettich R.L."/>
            <person name="Lipton M.S."/>
            <person name="Williams K.H."/>
            <person name="Long P.E."/>
            <person name="Banfield J.F."/>
        </authorList>
    </citation>
    <scope>NUCLEOTIDE SEQUENCE [LARGE SCALE GENOMIC DNA]</scope>
</reference>
<dbReference type="GO" id="GO:0005829">
    <property type="term" value="C:cytosol"/>
    <property type="evidence" value="ECO:0007669"/>
    <property type="project" value="TreeGrafter"/>
</dbReference>
<dbReference type="EMBL" id="AMFJ01000130">
    <property type="protein sequence ID" value="EKE29659.1"/>
    <property type="molecule type" value="Genomic_DNA"/>
</dbReference>
<sequence length="281" mass="33379">MQIPIKKVWYVALIWRPNSWKSTFINALIDEKVSIVSPRPQTTQKCIRWIFNDEDSQIIFFDTPWVNEWKEEFFQHLKWNVIDSVKNADLILRFIDSSRQSWGEEDLITSILQNVTKKIINVYTKSDITTIKIPQNELVISSVDKKWFEELLVEVKKHLPTWPLYYDEDYYTDQDTETRIAEIIREKIFLNFKEEIPHSVFVEIGEIEDKPEILRIQAYIYTESDSQKIIIIGKGGQALTTIGTEARKDLEEIFDKKIFLSLRVKSLPKWKKNKKLLSKLY</sequence>
<dbReference type="GO" id="GO:0070181">
    <property type="term" value="F:small ribosomal subunit rRNA binding"/>
    <property type="evidence" value="ECO:0007669"/>
    <property type="project" value="UniProtKB-UniRule"/>
</dbReference>
<dbReference type="Pfam" id="PF07650">
    <property type="entry name" value="KH_2"/>
    <property type="match status" value="1"/>
</dbReference>
<gene>
    <name evidence="4" type="primary">era</name>
    <name evidence="7" type="ORF">ACD_2C00130G0010</name>
</gene>
<dbReference type="PANTHER" id="PTHR42698">
    <property type="entry name" value="GTPASE ERA"/>
    <property type="match status" value="1"/>
</dbReference>
<dbReference type="SUPFAM" id="SSF52540">
    <property type="entry name" value="P-loop containing nucleoside triphosphate hydrolases"/>
    <property type="match status" value="1"/>
</dbReference>
<dbReference type="PROSITE" id="PS50823">
    <property type="entry name" value="KH_TYPE_2"/>
    <property type="match status" value="1"/>
</dbReference>
<dbReference type="InterPro" id="IPR027417">
    <property type="entry name" value="P-loop_NTPase"/>
</dbReference>
<evidence type="ECO:0000256" key="2">
    <source>
        <dbReference type="ARBA" id="ARBA00022884"/>
    </source>
</evidence>
<evidence type="ECO:0000256" key="3">
    <source>
        <dbReference type="ARBA" id="ARBA00023134"/>
    </source>
</evidence>
<dbReference type="InterPro" id="IPR004044">
    <property type="entry name" value="KH_dom_type_2"/>
</dbReference>
<keyword evidence="1 4" id="KW-0547">Nucleotide-binding</keyword>
<keyword evidence="4" id="KW-0690">Ribosome biogenesis</keyword>
<dbReference type="SUPFAM" id="SSF54814">
    <property type="entry name" value="Prokaryotic type KH domain (KH-domain type II)"/>
    <property type="match status" value="1"/>
</dbReference>
<comment type="similarity">
    <text evidence="4 5">Belongs to the TRAFAC class TrmE-Era-EngA-EngB-Septin-like GTPase superfamily. Era GTPase family.</text>
</comment>
<dbReference type="PANTHER" id="PTHR42698:SF1">
    <property type="entry name" value="GTPASE ERA, MITOCHONDRIAL"/>
    <property type="match status" value="1"/>
</dbReference>
<keyword evidence="4" id="KW-0963">Cytoplasm</keyword>
<organism evidence="7">
    <name type="scientific">uncultured bacterium</name>
    <name type="common">gcode 4</name>
    <dbReference type="NCBI Taxonomy" id="1234023"/>
    <lineage>
        <taxon>Bacteria</taxon>
        <taxon>environmental samples</taxon>
    </lineage>
</organism>
<dbReference type="GO" id="GO:0005525">
    <property type="term" value="F:GTP binding"/>
    <property type="evidence" value="ECO:0007669"/>
    <property type="project" value="UniProtKB-UniRule"/>
</dbReference>
<evidence type="ECO:0000313" key="7">
    <source>
        <dbReference type="EMBL" id="EKE29659.1"/>
    </source>
</evidence>
<proteinExistence type="inferred from homology"/>
<keyword evidence="4" id="KW-0472">Membrane</keyword>
<evidence type="ECO:0000256" key="4">
    <source>
        <dbReference type="HAMAP-Rule" id="MF_00367"/>
    </source>
</evidence>
<name>K2GGY8_9BACT</name>
<dbReference type="GO" id="GO:0005886">
    <property type="term" value="C:plasma membrane"/>
    <property type="evidence" value="ECO:0007669"/>
    <property type="project" value="UniProtKB-SubCell"/>
</dbReference>
<comment type="subcellular location">
    <subcellularLocation>
        <location evidence="4">Cytoplasm</location>
    </subcellularLocation>
    <subcellularLocation>
        <location evidence="4">Cell membrane</location>
        <topology evidence="4">Peripheral membrane protein</topology>
    </subcellularLocation>
</comment>
<keyword evidence="4" id="KW-1003">Cell membrane</keyword>
<dbReference type="Gene3D" id="3.30.300.20">
    <property type="match status" value="1"/>
</dbReference>
<dbReference type="Pfam" id="PF01926">
    <property type="entry name" value="MMR_HSR1"/>
    <property type="match status" value="1"/>
</dbReference>
<dbReference type="NCBIfam" id="TIGR00436">
    <property type="entry name" value="era"/>
    <property type="match status" value="1"/>
</dbReference>
<feature type="binding site" evidence="4">
    <location>
        <begin position="124"/>
        <end position="127"/>
    </location>
    <ligand>
        <name>GTP</name>
        <dbReference type="ChEBI" id="CHEBI:37565"/>
    </ligand>
</feature>
<keyword evidence="3 4" id="KW-0342">GTP-binding</keyword>
<dbReference type="Gene3D" id="3.40.50.300">
    <property type="entry name" value="P-loop containing nucleotide triphosphate hydrolases"/>
    <property type="match status" value="1"/>
</dbReference>
<dbReference type="AlphaFoldDB" id="K2GGY8"/>
<dbReference type="GO" id="GO:0043024">
    <property type="term" value="F:ribosomal small subunit binding"/>
    <property type="evidence" value="ECO:0007669"/>
    <property type="project" value="TreeGrafter"/>
</dbReference>